<organism evidence="7 8">
    <name type="scientific">Branchiostoma belcheri</name>
    <name type="common">Amphioxus</name>
    <dbReference type="NCBI Taxonomy" id="7741"/>
    <lineage>
        <taxon>Eukaryota</taxon>
        <taxon>Metazoa</taxon>
        <taxon>Chordata</taxon>
        <taxon>Cephalochordata</taxon>
        <taxon>Leptocardii</taxon>
        <taxon>Amphioxiformes</taxon>
        <taxon>Branchiostomatidae</taxon>
        <taxon>Branchiostoma</taxon>
    </lineage>
</organism>
<accession>A0A6P4YUY6</accession>
<dbReference type="PRINTS" id="PR00007">
    <property type="entry name" value="COMPLEMNTC1Q"/>
</dbReference>
<dbReference type="KEGG" id="bbel:109472754"/>
<dbReference type="InterPro" id="IPR050392">
    <property type="entry name" value="Collagen/C1q_domain"/>
</dbReference>
<feature type="region of interest" description="Disordered" evidence="4">
    <location>
        <begin position="42"/>
        <end position="104"/>
    </location>
</feature>
<keyword evidence="2" id="KW-0964">Secreted</keyword>
<dbReference type="Gene3D" id="2.60.120.40">
    <property type="match status" value="1"/>
</dbReference>
<evidence type="ECO:0000256" key="4">
    <source>
        <dbReference type="SAM" id="MobiDB-lite"/>
    </source>
</evidence>
<feature type="domain" description="C1q" evidence="6">
    <location>
        <begin position="101"/>
        <end position="234"/>
    </location>
</feature>
<dbReference type="InterPro" id="IPR008983">
    <property type="entry name" value="Tumour_necrosis_fac-like_dom"/>
</dbReference>
<feature type="compositionally biased region" description="Basic and acidic residues" evidence="4">
    <location>
        <begin position="77"/>
        <end position="86"/>
    </location>
</feature>
<dbReference type="SMART" id="SM00110">
    <property type="entry name" value="C1Q"/>
    <property type="match status" value="1"/>
</dbReference>
<feature type="signal peptide" evidence="5">
    <location>
        <begin position="1"/>
        <end position="18"/>
    </location>
</feature>
<feature type="chain" id="PRO_5028011187" evidence="5">
    <location>
        <begin position="19"/>
        <end position="234"/>
    </location>
</feature>
<evidence type="ECO:0000313" key="8">
    <source>
        <dbReference type="RefSeq" id="XP_019628158.1"/>
    </source>
</evidence>
<evidence type="ECO:0000259" key="6">
    <source>
        <dbReference type="PROSITE" id="PS50871"/>
    </source>
</evidence>
<keyword evidence="3 5" id="KW-0732">Signal</keyword>
<dbReference type="RefSeq" id="XP_019628158.1">
    <property type="nucleotide sequence ID" value="XM_019772599.1"/>
</dbReference>
<dbReference type="PROSITE" id="PS50871">
    <property type="entry name" value="C1Q"/>
    <property type="match status" value="1"/>
</dbReference>
<dbReference type="GO" id="GO:0005576">
    <property type="term" value="C:extracellular region"/>
    <property type="evidence" value="ECO:0007669"/>
    <property type="project" value="UniProtKB-SubCell"/>
</dbReference>
<protein>
    <submittedName>
        <fullName evidence="8">Complement C1q tumor necrosis factor-related protein 3-like</fullName>
    </submittedName>
</protein>
<comment type="subcellular location">
    <subcellularLocation>
        <location evidence="1">Secreted</location>
    </subcellularLocation>
</comment>
<dbReference type="Proteomes" id="UP000515135">
    <property type="component" value="Unplaced"/>
</dbReference>
<evidence type="ECO:0000256" key="2">
    <source>
        <dbReference type="ARBA" id="ARBA00022525"/>
    </source>
</evidence>
<dbReference type="InterPro" id="IPR008160">
    <property type="entry name" value="Collagen"/>
</dbReference>
<name>A0A6P4YUY6_BRABE</name>
<gene>
    <name evidence="8" type="primary">LOC109472754</name>
</gene>
<dbReference type="SUPFAM" id="SSF49842">
    <property type="entry name" value="TNF-like"/>
    <property type="match status" value="1"/>
</dbReference>
<dbReference type="Pfam" id="PF01391">
    <property type="entry name" value="Collagen"/>
    <property type="match status" value="1"/>
</dbReference>
<keyword evidence="7" id="KW-1185">Reference proteome</keyword>
<dbReference type="OrthoDB" id="6154955at2759"/>
<dbReference type="PANTHER" id="PTHR15427">
    <property type="entry name" value="EMILIN ELASTIN MICROFIBRIL INTERFACE-LOCATED PROTEIN ELASTIN MICROFIBRIL INTERFACER"/>
    <property type="match status" value="1"/>
</dbReference>
<dbReference type="PANTHER" id="PTHR15427:SF50">
    <property type="entry name" value="COMPLEMENT C1Q TUMOR NECROSIS FACTOR-RELATED PROTEIN 2-LIKE"/>
    <property type="match status" value="1"/>
</dbReference>
<reference evidence="8" key="1">
    <citation type="submission" date="2025-08" db="UniProtKB">
        <authorList>
            <consortium name="RefSeq"/>
        </authorList>
    </citation>
    <scope>IDENTIFICATION</scope>
    <source>
        <tissue evidence="8">Gonad</tissue>
    </source>
</reference>
<proteinExistence type="predicted"/>
<dbReference type="GeneID" id="109472754"/>
<dbReference type="InterPro" id="IPR001073">
    <property type="entry name" value="C1q_dom"/>
</dbReference>
<evidence type="ECO:0000256" key="3">
    <source>
        <dbReference type="ARBA" id="ARBA00022729"/>
    </source>
</evidence>
<evidence type="ECO:0000256" key="5">
    <source>
        <dbReference type="SAM" id="SignalP"/>
    </source>
</evidence>
<dbReference type="AlphaFoldDB" id="A0A6P4YUY6"/>
<dbReference type="Pfam" id="PF00386">
    <property type="entry name" value="C1q"/>
    <property type="match status" value="1"/>
</dbReference>
<sequence>MPAAVIVLLGFLTLPTFAEEVGIEEGSCSKYFNNNITVVASPGPTGLKGDVGPRGDVGTPGEKGTRGAPGKQGPVGRRGEKGDKGEQGSAGEKGSPGDSPPVSPAVAFSVVQMTSLDLPPDTTKSVVLSNVGGAYHQETGRFEAEVGGLYFFTFTAMTEDFSDGRLWIYLTKNGEHMVGLHKNNSGKGNRESGSTSAVLQLQPGDAVWVEFDAGSWSNSGERHLTFSGYLIHAA</sequence>
<evidence type="ECO:0000313" key="7">
    <source>
        <dbReference type="Proteomes" id="UP000515135"/>
    </source>
</evidence>
<evidence type="ECO:0000256" key="1">
    <source>
        <dbReference type="ARBA" id="ARBA00004613"/>
    </source>
</evidence>